<evidence type="ECO:0000256" key="5">
    <source>
        <dbReference type="ARBA" id="ARBA00022448"/>
    </source>
</evidence>
<comment type="similarity">
    <text evidence="3">Belongs to the multi antimicrobial extrusion (MATE) (TC 2.A.66.1) family.</text>
</comment>
<dbReference type="InterPro" id="IPR002528">
    <property type="entry name" value="MATE_fam"/>
</dbReference>
<feature type="transmembrane region" description="Helical" evidence="13">
    <location>
        <begin position="317"/>
        <end position="339"/>
    </location>
</feature>
<keyword evidence="9 13" id="KW-1133">Transmembrane helix</keyword>
<dbReference type="InterPro" id="IPR048279">
    <property type="entry name" value="MdtK-like"/>
</dbReference>
<evidence type="ECO:0000256" key="9">
    <source>
        <dbReference type="ARBA" id="ARBA00022989"/>
    </source>
</evidence>
<dbReference type="NCBIfam" id="TIGR00797">
    <property type="entry name" value="matE"/>
    <property type="match status" value="1"/>
</dbReference>
<keyword evidence="15" id="KW-1185">Reference proteome</keyword>
<evidence type="ECO:0000256" key="13">
    <source>
        <dbReference type="SAM" id="Phobius"/>
    </source>
</evidence>
<evidence type="ECO:0000313" key="14">
    <source>
        <dbReference type="EMBL" id="MCU6763304.1"/>
    </source>
</evidence>
<evidence type="ECO:0000256" key="6">
    <source>
        <dbReference type="ARBA" id="ARBA00022449"/>
    </source>
</evidence>
<keyword evidence="6" id="KW-0050">Antiport</keyword>
<evidence type="ECO:0000256" key="3">
    <source>
        <dbReference type="ARBA" id="ARBA00010199"/>
    </source>
</evidence>
<dbReference type="Proteomes" id="UP001652442">
    <property type="component" value="Unassembled WGS sequence"/>
</dbReference>
<evidence type="ECO:0000256" key="4">
    <source>
        <dbReference type="ARBA" id="ARBA00020268"/>
    </source>
</evidence>
<feature type="transmembrane region" description="Helical" evidence="13">
    <location>
        <begin position="167"/>
        <end position="186"/>
    </location>
</feature>
<dbReference type="PANTHER" id="PTHR43298">
    <property type="entry name" value="MULTIDRUG RESISTANCE PROTEIN NORM-RELATED"/>
    <property type="match status" value="1"/>
</dbReference>
<evidence type="ECO:0000256" key="10">
    <source>
        <dbReference type="ARBA" id="ARBA00023065"/>
    </source>
</evidence>
<comment type="subcellular location">
    <subcellularLocation>
        <location evidence="2">Cell membrane</location>
        <topology evidence="2">Multi-pass membrane protein</topology>
    </subcellularLocation>
</comment>
<feature type="transmembrane region" description="Helical" evidence="13">
    <location>
        <begin position="424"/>
        <end position="441"/>
    </location>
</feature>
<reference evidence="14 15" key="1">
    <citation type="journal article" date="2021" name="ISME Commun">
        <title>Automated analysis of genomic sequences facilitates high-throughput and comprehensive description of bacteria.</title>
        <authorList>
            <person name="Hitch T.C.A."/>
        </authorList>
    </citation>
    <scope>NUCLEOTIDE SEQUENCE [LARGE SCALE GENOMIC DNA]</scope>
    <source>
        <strain evidence="14 15">Sanger_109</strain>
    </source>
</reference>
<dbReference type="PANTHER" id="PTHR43298:SF2">
    <property type="entry name" value="FMN_FAD EXPORTER YEEO-RELATED"/>
    <property type="match status" value="1"/>
</dbReference>
<evidence type="ECO:0000313" key="15">
    <source>
        <dbReference type="Proteomes" id="UP001652442"/>
    </source>
</evidence>
<organism evidence="14 15">
    <name type="scientific">Brotonthovivens ammoniilytica</name>
    <dbReference type="NCBI Taxonomy" id="2981725"/>
    <lineage>
        <taxon>Bacteria</taxon>
        <taxon>Bacillati</taxon>
        <taxon>Bacillota</taxon>
        <taxon>Clostridia</taxon>
        <taxon>Lachnospirales</taxon>
        <taxon>Lachnospiraceae</taxon>
        <taxon>Brotonthovivens</taxon>
    </lineage>
</organism>
<accession>A0ABT2TPB3</accession>
<keyword evidence="8 13" id="KW-0812">Transmembrane</keyword>
<dbReference type="RefSeq" id="WP_262591324.1">
    <property type="nucleotide sequence ID" value="NZ_JAOQJQ010000006.1"/>
</dbReference>
<comment type="function">
    <text evidence="1">Multidrug efflux pump.</text>
</comment>
<comment type="caution">
    <text evidence="14">The sequence shown here is derived from an EMBL/GenBank/DDBJ whole genome shotgun (WGS) entry which is preliminary data.</text>
</comment>
<evidence type="ECO:0000256" key="2">
    <source>
        <dbReference type="ARBA" id="ARBA00004651"/>
    </source>
</evidence>
<feature type="transmembrane region" description="Helical" evidence="13">
    <location>
        <begin position="12"/>
        <end position="33"/>
    </location>
</feature>
<feature type="transmembrane region" description="Helical" evidence="13">
    <location>
        <begin position="96"/>
        <end position="116"/>
    </location>
</feature>
<feature type="transmembrane region" description="Helical" evidence="13">
    <location>
        <begin position="136"/>
        <end position="160"/>
    </location>
</feature>
<keyword evidence="11 13" id="KW-0472">Membrane</keyword>
<keyword evidence="10" id="KW-0406">Ion transport</keyword>
<gene>
    <name evidence="14" type="ORF">OCV88_13375</name>
</gene>
<dbReference type="Pfam" id="PF01554">
    <property type="entry name" value="MatE"/>
    <property type="match status" value="2"/>
</dbReference>
<evidence type="ECO:0000256" key="12">
    <source>
        <dbReference type="ARBA" id="ARBA00031636"/>
    </source>
</evidence>
<keyword evidence="5" id="KW-0813">Transport</keyword>
<dbReference type="InterPro" id="IPR050222">
    <property type="entry name" value="MATE_MdtK"/>
</dbReference>
<proteinExistence type="inferred from homology"/>
<name>A0ABT2TPB3_9FIRM</name>
<keyword evidence="7" id="KW-1003">Cell membrane</keyword>
<evidence type="ECO:0000256" key="8">
    <source>
        <dbReference type="ARBA" id="ARBA00022692"/>
    </source>
</evidence>
<dbReference type="CDD" id="cd13138">
    <property type="entry name" value="MATE_yoeA_like"/>
    <property type="match status" value="1"/>
</dbReference>
<feature type="transmembrane region" description="Helical" evidence="13">
    <location>
        <begin position="359"/>
        <end position="378"/>
    </location>
</feature>
<evidence type="ECO:0000256" key="7">
    <source>
        <dbReference type="ARBA" id="ARBA00022475"/>
    </source>
</evidence>
<evidence type="ECO:0000256" key="11">
    <source>
        <dbReference type="ARBA" id="ARBA00023136"/>
    </source>
</evidence>
<protein>
    <recommendedName>
        <fullName evidence="4">Probable multidrug resistance protein NorM</fullName>
    </recommendedName>
    <alternativeName>
        <fullName evidence="12">Multidrug-efflux transporter</fullName>
    </alternativeName>
</protein>
<sequence length="445" mass="48136">MSRVKDMTQGKPLGLLITLAVPLMIGNLGQQLYTIVDAIIVGRGVGIKALASVGAADWTYWLILWVIMAMTQGFATRIAHHFGEGNRERLKKSVTMSVFLCVTIGVVLTIAGELLIRPILTILKTPGDILPGAVSYLTVMFAGTMVIMAYNMAAAILRALGDGRTPLLAVLIAGGINVVLDLLFVMVFHWGIIGAAAATVTAQLLAFLYCLAVIKRIEIIQMKREDWKLDPASLKELCSMGLPLALQHVVIVIGGMVLQSAINVHGTVYVAAFTASNKLLGLMESSGFSFGYAVTTYMAQNFGAGLHKRIRKGMKSAFLASMVIAAGVTTVMLLWGKYILRIFIDFSDKTAPQVLEVSYRYLTMLSIFLFALYLLHVFRSAVQGLGNAVIPLISGGVEFFMRVGAALFLTGFWGVTAIFWAEPLAWIGAAAVVTAGCLMRIHRLR</sequence>
<dbReference type="PIRSF" id="PIRSF006603">
    <property type="entry name" value="DinF"/>
    <property type="match status" value="1"/>
</dbReference>
<feature type="transmembrane region" description="Helical" evidence="13">
    <location>
        <begin position="192"/>
        <end position="214"/>
    </location>
</feature>
<evidence type="ECO:0000256" key="1">
    <source>
        <dbReference type="ARBA" id="ARBA00003408"/>
    </source>
</evidence>
<feature type="transmembrane region" description="Helical" evidence="13">
    <location>
        <begin position="399"/>
        <end position="418"/>
    </location>
</feature>
<dbReference type="EMBL" id="JAOQJQ010000006">
    <property type="protein sequence ID" value="MCU6763304.1"/>
    <property type="molecule type" value="Genomic_DNA"/>
</dbReference>